<reference evidence="1" key="1">
    <citation type="submission" date="2023-07" db="EMBL/GenBank/DDBJ databases">
        <title>Genome content predicts the carbon catabolic preferences of heterotrophic bacteria.</title>
        <authorList>
            <person name="Gralka M."/>
        </authorList>
    </citation>
    <scope>NUCLEOTIDE SEQUENCE</scope>
    <source>
        <strain evidence="1">I3M17_2</strain>
    </source>
</reference>
<evidence type="ECO:0008006" key="3">
    <source>
        <dbReference type="Google" id="ProtNLM"/>
    </source>
</evidence>
<dbReference type="EMBL" id="JAUOPB010000017">
    <property type="protein sequence ID" value="MDO6424724.1"/>
    <property type="molecule type" value="Genomic_DNA"/>
</dbReference>
<comment type="caution">
    <text evidence="1">The sequence shown here is derived from an EMBL/GenBank/DDBJ whole genome shotgun (WGS) entry which is preliminary data.</text>
</comment>
<organism evidence="1 2">
    <name type="scientific">Saccharophagus degradans</name>
    <dbReference type="NCBI Taxonomy" id="86304"/>
    <lineage>
        <taxon>Bacteria</taxon>
        <taxon>Pseudomonadati</taxon>
        <taxon>Pseudomonadota</taxon>
        <taxon>Gammaproteobacteria</taxon>
        <taxon>Cellvibrionales</taxon>
        <taxon>Cellvibrionaceae</taxon>
        <taxon>Saccharophagus</taxon>
    </lineage>
</organism>
<dbReference type="Proteomes" id="UP001169760">
    <property type="component" value="Unassembled WGS sequence"/>
</dbReference>
<accession>A0AAW7XB11</accession>
<dbReference type="RefSeq" id="WP_216065716.1">
    <property type="nucleotide sequence ID" value="NZ_JAHKPP010000047.1"/>
</dbReference>
<proteinExistence type="predicted"/>
<evidence type="ECO:0000313" key="1">
    <source>
        <dbReference type="EMBL" id="MDO6424724.1"/>
    </source>
</evidence>
<name>A0AAW7XB11_9GAMM</name>
<gene>
    <name evidence="1" type="ORF">Q4521_19700</name>
</gene>
<evidence type="ECO:0000313" key="2">
    <source>
        <dbReference type="Proteomes" id="UP001169760"/>
    </source>
</evidence>
<protein>
    <recommendedName>
        <fullName evidence="3">RiboL-PSP-HEPN domain-containing protein</fullName>
    </recommendedName>
</protein>
<sequence length="268" mass="30745">MSTPKTFDISNFKQSLTNDGRIVVSSRQGKEIEIDSNGRLEGLTDASRKIIVDCDLNSIEQVKLRFLFRNLAEIESELDIEYLQKPITYLRRSLADCNHLNISIHRLERDNENNLRRMIYANVITSLEAFLSDFLLCATKNDRLIQEKLINGLYSNEKYKLSDLLESNKSPIDLLIDKINTNSFHNLNTVRNHYSKAFSINFPSFGSLCKAVENRHDIIHRNGCPLGESESKNFSQKEVTTLISSVAEFSIELLKEIARSTQQTSYYP</sequence>
<dbReference type="AlphaFoldDB" id="A0AAW7XB11"/>